<comment type="caution">
    <text evidence="2">The sequence shown here is derived from an EMBL/GenBank/DDBJ whole genome shotgun (WGS) entry which is preliminary data.</text>
</comment>
<dbReference type="Gene3D" id="3.10.490.10">
    <property type="entry name" value="Gamma-glutamyl cyclotransferase-like"/>
    <property type="match status" value="1"/>
</dbReference>
<evidence type="ECO:0000313" key="2">
    <source>
        <dbReference type="EMBL" id="TWO72805.1"/>
    </source>
</evidence>
<dbReference type="CDD" id="cd06661">
    <property type="entry name" value="GGCT_like"/>
    <property type="match status" value="1"/>
</dbReference>
<organism evidence="2 3">
    <name type="scientific">Caenimonas sedimenti</name>
    <dbReference type="NCBI Taxonomy" id="2596921"/>
    <lineage>
        <taxon>Bacteria</taxon>
        <taxon>Pseudomonadati</taxon>
        <taxon>Pseudomonadota</taxon>
        <taxon>Betaproteobacteria</taxon>
        <taxon>Burkholderiales</taxon>
        <taxon>Comamonadaceae</taxon>
        <taxon>Caenimonas</taxon>
    </lineage>
</organism>
<name>A0A562ZWY1_9BURK</name>
<dbReference type="SUPFAM" id="SSF110857">
    <property type="entry name" value="Gamma-glutamyl cyclotransferase-like"/>
    <property type="match status" value="1"/>
</dbReference>
<sequence length="148" mass="16558">MPEADPQPHPADSLRESDGARRHVFVYGTLRRGGRNDINRLEPAPDYVGMGEVQGILYHIDWYPGLTLGGEEAVTVVGEVYRVTPELEQVLDGIEQIVPGPESEYFKREVPVSVQGRPIRCLVYEINAARARGKQSIGHGDWILFHQP</sequence>
<dbReference type="InterPro" id="IPR009288">
    <property type="entry name" value="AIG2-like_dom"/>
</dbReference>
<evidence type="ECO:0000313" key="3">
    <source>
        <dbReference type="Proteomes" id="UP000318199"/>
    </source>
</evidence>
<proteinExistence type="predicted"/>
<protein>
    <submittedName>
        <fullName evidence="2">Gamma-glutamylcyclotransferase</fullName>
    </submittedName>
</protein>
<feature type="domain" description="Gamma-glutamylcyclotransferase AIG2-like" evidence="1">
    <location>
        <begin position="24"/>
        <end position="142"/>
    </location>
</feature>
<dbReference type="Pfam" id="PF06094">
    <property type="entry name" value="GGACT"/>
    <property type="match status" value="1"/>
</dbReference>
<dbReference type="OrthoDB" id="8538589at2"/>
<dbReference type="InterPro" id="IPR036568">
    <property type="entry name" value="GGCT-like_sf"/>
</dbReference>
<evidence type="ECO:0000259" key="1">
    <source>
        <dbReference type="Pfam" id="PF06094"/>
    </source>
</evidence>
<dbReference type="InterPro" id="IPR013024">
    <property type="entry name" value="GGCT-like"/>
</dbReference>
<reference evidence="2 3" key="1">
    <citation type="submission" date="2019-07" db="EMBL/GenBank/DDBJ databases">
        <title>Caenimonas sedimenti sp. nov., isolated from activated sludge.</title>
        <authorList>
            <person name="Xu J."/>
        </authorList>
    </citation>
    <scope>NUCLEOTIDE SEQUENCE [LARGE SCALE GENOMIC DNA]</scope>
    <source>
        <strain evidence="2 3">HX-9-20</strain>
    </source>
</reference>
<dbReference type="RefSeq" id="WP_145891421.1">
    <property type="nucleotide sequence ID" value="NZ_VOBQ01000003.1"/>
</dbReference>
<accession>A0A562ZWY1</accession>
<dbReference type="EMBL" id="VOBQ01000003">
    <property type="protein sequence ID" value="TWO72805.1"/>
    <property type="molecule type" value="Genomic_DNA"/>
</dbReference>
<dbReference type="Proteomes" id="UP000318199">
    <property type="component" value="Unassembled WGS sequence"/>
</dbReference>
<keyword evidence="2" id="KW-0808">Transferase</keyword>
<keyword evidence="3" id="KW-1185">Reference proteome</keyword>
<gene>
    <name evidence="2" type="ORF">FN976_04540</name>
</gene>
<dbReference type="AlphaFoldDB" id="A0A562ZWY1"/>
<dbReference type="GO" id="GO:0016740">
    <property type="term" value="F:transferase activity"/>
    <property type="evidence" value="ECO:0007669"/>
    <property type="project" value="UniProtKB-KW"/>
</dbReference>